<evidence type="ECO:0008006" key="3">
    <source>
        <dbReference type="Google" id="ProtNLM"/>
    </source>
</evidence>
<dbReference type="AlphaFoldDB" id="A0A0F6MN03"/>
<protein>
    <recommendedName>
        <fullName evidence="3">Phage terminase, small subunit, P27 family</fullName>
    </recommendedName>
</protein>
<feature type="region of interest" description="Disordered" evidence="1">
    <location>
        <begin position="1"/>
        <end position="26"/>
    </location>
</feature>
<accession>A0A0F6MN03</accession>
<evidence type="ECO:0000256" key="1">
    <source>
        <dbReference type="SAM" id="MobiDB-lite"/>
    </source>
</evidence>
<reference evidence="2" key="1">
    <citation type="submission" date="2012-01" db="EMBL/GenBank/DDBJ databases">
        <title>The Genome Sequence of Treponema denticola OTK.</title>
        <authorList>
            <consortium name="The Broad Institute Genome Sequencing Platform"/>
            <person name="Earl A."/>
            <person name="Ward D."/>
            <person name="Feldgarden M."/>
            <person name="Gevers D."/>
            <person name="Blanton J.M."/>
            <person name="Fenno C.J."/>
            <person name="Baranova O.V."/>
            <person name="Mathney J."/>
            <person name="Dewhirst F.E."/>
            <person name="Izard J."/>
            <person name="Young S.K."/>
            <person name="Zeng Q."/>
            <person name="Gargeya S."/>
            <person name="Fitzgerald M."/>
            <person name="Haas B."/>
            <person name="Abouelleil A."/>
            <person name="Alvarado L."/>
            <person name="Arachchi H.M."/>
            <person name="Berlin A."/>
            <person name="Chapman S.B."/>
            <person name="Gearin G."/>
            <person name="Goldberg J."/>
            <person name="Griggs A."/>
            <person name="Gujja S."/>
            <person name="Hansen M."/>
            <person name="Heiman D."/>
            <person name="Howarth C."/>
            <person name="Larimer J."/>
            <person name="Lui A."/>
            <person name="MacDonald P.J.P."/>
            <person name="McCowen C."/>
            <person name="Montmayeur A."/>
            <person name="Murphy C."/>
            <person name="Neiman D."/>
            <person name="Pearson M."/>
            <person name="Priest M."/>
            <person name="Roberts A."/>
            <person name="Saif S."/>
            <person name="Shea T."/>
            <person name="Sisk P."/>
            <person name="Stolte C."/>
            <person name="Sykes S."/>
            <person name="Wortman J."/>
            <person name="Nusbaum C."/>
            <person name="Birren B."/>
        </authorList>
    </citation>
    <scope>NUCLEOTIDE SEQUENCE [LARGE SCALE GENOMIC DNA]</scope>
    <source>
        <strain evidence="2">OTK</strain>
    </source>
</reference>
<proteinExistence type="predicted"/>
<dbReference type="EMBL" id="AGDY01000009">
    <property type="protein sequence ID" value="EMB20707.1"/>
    <property type="molecule type" value="Genomic_DNA"/>
</dbReference>
<dbReference type="HOGENOM" id="CLU_1610033_0_0_12"/>
<dbReference type="Proteomes" id="UP000011701">
    <property type="component" value="Chromosome"/>
</dbReference>
<gene>
    <name evidence="2" type="ORF">HMPREF9723_02167</name>
</gene>
<dbReference type="RefSeq" id="WP_002693219.1">
    <property type="nucleotide sequence ID" value="NZ_CM001797.1"/>
</dbReference>
<comment type="caution">
    <text evidence="2">The sequence shown here is derived from an EMBL/GenBank/DDBJ whole genome shotgun (WGS) entry which is preliminary data.</text>
</comment>
<organism evidence="2">
    <name type="scientific">Treponema denticola OTK</name>
    <dbReference type="NCBI Taxonomy" id="999434"/>
    <lineage>
        <taxon>Bacteria</taxon>
        <taxon>Pseudomonadati</taxon>
        <taxon>Spirochaetota</taxon>
        <taxon>Spirochaetia</taxon>
        <taxon>Spirochaetales</taxon>
        <taxon>Treponemataceae</taxon>
        <taxon>Treponema</taxon>
    </lineage>
</organism>
<sequence>MARPRKTTEELKLKGTYRKDRHEERETAEKQIAELSSFTDNTIIQPPKTLTDNYVIDYFKTHTSLLIKLHILHPVDLPELELLYETLQQSREVQKQLKKTDIVKDFDLYEKLTKLSIKLSHRFSQLASKYYISPSARTHLQLDNLELENKKIENKSIVQMLINKK</sequence>
<evidence type="ECO:0000313" key="2">
    <source>
        <dbReference type="EMBL" id="EMB20707.1"/>
    </source>
</evidence>
<name>A0A0F6MN03_TREDN</name>